<dbReference type="AlphaFoldDB" id="W9YCD4"/>
<dbReference type="HOGENOM" id="CLU_090371_0_0_1"/>
<evidence type="ECO:0000313" key="4">
    <source>
        <dbReference type="Proteomes" id="UP000019478"/>
    </source>
</evidence>
<dbReference type="eggNOG" id="ENOG502T3RS">
    <property type="taxonomic scope" value="Eukaryota"/>
</dbReference>
<dbReference type="InterPro" id="IPR054505">
    <property type="entry name" value="Myb_DNA-bind_8"/>
</dbReference>
<evidence type="ECO:0000259" key="2">
    <source>
        <dbReference type="Pfam" id="PF22980"/>
    </source>
</evidence>
<feature type="domain" description="Myb-like DNA-binding" evidence="2">
    <location>
        <begin position="14"/>
        <end position="59"/>
    </location>
</feature>
<name>W9YCD4_9EURO</name>
<accession>W9YCD4</accession>
<feature type="compositionally biased region" description="Acidic residues" evidence="1">
    <location>
        <begin position="184"/>
        <end position="200"/>
    </location>
</feature>
<comment type="caution">
    <text evidence="3">The sequence shown here is derived from an EMBL/GenBank/DDBJ whole genome shotgun (WGS) entry which is preliminary data.</text>
</comment>
<feature type="compositionally biased region" description="Low complexity" evidence="1">
    <location>
        <begin position="68"/>
        <end position="82"/>
    </location>
</feature>
<dbReference type="GeneID" id="19172368"/>
<dbReference type="Pfam" id="PF22980">
    <property type="entry name" value="Myb_DNA-bind_8"/>
    <property type="match status" value="1"/>
</dbReference>
<keyword evidence="4" id="KW-1185">Reference proteome</keyword>
<feature type="compositionally biased region" description="Basic and acidic residues" evidence="1">
    <location>
        <begin position="170"/>
        <end position="183"/>
    </location>
</feature>
<dbReference type="RefSeq" id="XP_007736568.1">
    <property type="nucleotide sequence ID" value="XM_007738378.1"/>
</dbReference>
<feature type="compositionally biased region" description="Acidic residues" evidence="1">
    <location>
        <begin position="94"/>
        <end position="104"/>
    </location>
</feature>
<organism evidence="3 4">
    <name type="scientific">Capronia epimyces CBS 606.96</name>
    <dbReference type="NCBI Taxonomy" id="1182542"/>
    <lineage>
        <taxon>Eukaryota</taxon>
        <taxon>Fungi</taxon>
        <taxon>Dikarya</taxon>
        <taxon>Ascomycota</taxon>
        <taxon>Pezizomycotina</taxon>
        <taxon>Eurotiomycetes</taxon>
        <taxon>Chaetothyriomycetidae</taxon>
        <taxon>Chaetothyriales</taxon>
        <taxon>Herpotrichiellaceae</taxon>
        <taxon>Capronia</taxon>
    </lineage>
</organism>
<dbReference type="EMBL" id="AMGY01000007">
    <property type="protein sequence ID" value="EXJ79994.1"/>
    <property type="molecule type" value="Genomic_DNA"/>
</dbReference>
<evidence type="ECO:0000313" key="3">
    <source>
        <dbReference type="EMBL" id="EXJ79994.1"/>
    </source>
</evidence>
<dbReference type="STRING" id="1182542.W9YCD4"/>
<dbReference type="OrthoDB" id="4151130at2759"/>
<reference evidence="3 4" key="1">
    <citation type="submission" date="2013-03" db="EMBL/GenBank/DDBJ databases">
        <title>The Genome Sequence of Capronia epimyces CBS 606.96.</title>
        <authorList>
            <consortium name="The Broad Institute Genomics Platform"/>
            <person name="Cuomo C."/>
            <person name="de Hoog S."/>
            <person name="Gorbushina A."/>
            <person name="Walker B."/>
            <person name="Young S.K."/>
            <person name="Zeng Q."/>
            <person name="Gargeya S."/>
            <person name="Fitzgerald M."/>
            <person name="Haas B."/>
            <person name="Abouelleil A."/>
            <person name="Allen A.W."/>
            <person name="Alvarado L."/>
            <person name="Arachchi H.M."/>
            <person name="Berlin A.M."/>
            <person name="Chapman S.B."/>
            <person name="Gainer-Dewar J."/>
            <person name="Goldberg J."/>
            <person name="Griggs A."/>
            <person name="Gujja S."/>
            <person name="Hansen M."/>
            <person name="Howarth C."/>
            <person name="Imamovic A."/>
            <person name="Ireland A."/>
            <person name="Larimer J."/>
            <person name="McCowan C."/>
            <person name="Murphy C."/>
            <person name="Pearson M."/>
            <person name="Poon T.W."/>
            <person name="Priest M."/>
            <person name="Roberts A."/>
            <person name="Saif S."/>
            <person name="Shea T."/>
            <person name="Sisk P."/>
            <person name="Sykes S."/>
            <person name="Wortman J."/>
            <person name="Nusbaum C."/>
            <person name="Birren B."/>
        </authorList>
    </citation>
    <scope>NUCLEOTIDE SEQUENCE [LARGE SCALE GENOMIC DNA]</scope>
    <source>
        <strain evidence="3 4">CBS 606.96</strain>
    </source>
</reference>
<proteinExistence type="predicted"/>
<feature type="region of interest" description="Disordered" evidence="1">
    <location>
        <begin position="64"/>
        <end position="212"/>
    </location>
</feature>
<sequence>MPPKADGGKAVMSNDTFLAACIKHGKEKLAVNFDTLAKDLNMSAGGAANKFRNIMKQFESEGAAWANKDTATASPKTKTTASTKRKATSKKDEIEGEDSGEGQSEEPSKKKAKGKGGKTKAAAAVDGEENDAADEKKPKVKGAKAKSAAGNGTTATGGPKKGGKKIAPKVSKEDQAFDEPLIKEEEEGNQADDEIDDEADSAIKAEDNDEDA</sequence>
<gene>
    <name evidence="3" type="ORF">A1O3_08280</name>
</gene>
<protein>
    <recommendedName>
        <fullName evidence="2">Myb-like DNA-binding domain-containing protein</fullName>
    </recommendedName>
</protein>
<feature type="compositionally biased region" description="Low complexity" evidence="1">
    <location>
        <begin position="145"/>
        <end position="158"/>
    </location>
</feature>
<evidence type="ECO:0000256" key="1">
    <source>
        <dbReference type="SAM" id="MobiDB-lite"/>
    </source>
</evidence>
<dbReference type="Proteomes" id="UP000019478">
    <property type="component" value="Unassembled WGS sequence"/>
</dbReference>